<protein>
    <recommendedName>
        <fullName evidence="3">Phosphoribosylpyrophosphate synthetase</fullName>
    </recommendedName>
</protein>
<dbReference type="Proteomes" id="UP001228636">
    <property type="component" value="Unassembled WGS sequence"/>
</dbReference>
<dbReference type="RefSeq" id="WP_261973942.1">
    <property type="nucleotide sequence ID" value="NZ_CP103460.1"/>
</dbReference>
<accession>A0AAJ1QW18</accession>
<name>A0AAJ1QW18_9FLAO</name>
<organism evidence="1 2">
    <name type="scientific">Polaribacter sejongensis</name>
    <dbReference type="NCBI Taxonomy" id="985043"/>
    <lineage>
        <taxon>Bacteria</taxon>
        <taxon>Pseudomonadati</taxon>
        <taxon>Bacteroidota</taxon>
        <taxon>Flavobacteriia</taxon>
        <taxon>Flavobacteriales</taxon>
        <taxon>Flavobacteriaceae</taxon>
    </lineage>
</organism>
<comment type="caution">
    <text evidence="1">The sequence shown here is derived from an EMBL/GenBank/DDBJ whole genome shotgun (WGS) entry which is preliminary data.</text>
</comment>
<dbReference type="AlphaFoldDB" id="A0AAJ1QW18"/>
<proteinExistence type="predicted"/>
<dbReference type="EMBL" id="JAUFQH010000005">
    <property type="protein sequence ID" value="MDN3619180.1"/>
    <property type="molecule type" value="Genomic_DNA"/>
</dbReference>
<gene>
    <name evidence="1" type="ORF">QWY81_06890</name>
</gene>
<evidence type="ECO:0000313" key="2">
    <source>
        <dbReference type="Proteomes" id="UP001228636"/>
    </source>
</evidence>
<evidence type="ECO:0008006" key="3">
    <source>
        <dbReference type="Google" id="ProtNLM"/>
    </source>
</evidence>
<reference evidence="1 2" key="1">
    <citation type="journal article" date="2014" name="Int. J. Syst. Evol. Microbiol.">
        <title>Complete genome sequence of Corynebacterium casei LMG S-19264T (=DSM 44701T), isolated from a smear-ripened cheese.</title>
        <authorList>
            <consortium name="US DOE Joint Genome Institute (JGI-PGF)"/>
            <person name="Walter F."/>
            <person name="Albersmeier A."/>
            <person name="Kalinowski J."/>
            <person name="Ruckert C."/>
        </authorList>
    </citation>
    <scope>NUCLEOTIDE SEQUENCE [LARGE SCALE GENOMIC DNA]</scope>
    <source>
        <strain evidence="1 2">CECT 8670</strain>
    </source>
</reference>
<sequence>MNNDKNELEIIKKYEEKGYTSNYRVVDGALIDNNTKSKYKPTEIFIVAEHRFEGMSNPADMSILYIVVTKDDAKGTFLASYGGASSTEAAEFFNEIPKENVSNKENLFM</sequence>
<evidence type="ECO:0000313" key="1">
    <source>
        <dbReference type="EMBL" id="MDN3619180.1"/>
    </source>
</evidence>